<accession>A0A1T5HQR3</accession>
<evidence type="ECO:0000313" key="4">
    <source>
        <dbReference type="Proteomes" id="UP000191055"/>
    </source>
</evidence>
<dbReference type="PRINTS" id="PR01438">
    <property type="entry name" value="UNVRSLSTRESS"/>
</dbReference>
<evidence type="ECO:0000313" key="3">
    <source>
        <dbReference type="EMBL" id="SKC23044.1"/>
    </source>
</evidence>
<name>A0A1T5HQR3_9BACT</name>
<reference evidence="3 4" key="1">
    <citation type="submission" date="2017-02" db="EMBL/GenBank/DDBJ databases">
        <authorList>
            <person name="Peterson S.W."/>
        </authorList>
    </citation>
    <scope>NUCLEOTIDE SEQUENCE [LARGE SCALE GENOMIC DNA]</scope>
    <source>
        <strain evidence="3 4">DSM 24412</strain>
    </source>
</reference>
<dbReference type="AlphaFoldDB" id="A0A1T5HQR3"/>
<dbReference type="EMBL" id="FUYV01000016">
    <property type="protein sequence ID" value="SKC23044.1"/>
    <property type="molecule type" value="Genomic_DNA"/>
</dbReference>
<dbReference type="Gene3D" id="3.40.50.12370">
    <property type="match status" value="1"/>
</dbReference>
<gene>
    <name evidence="3" type="ORF">SAMN03080601_02648</name>
</gene>
<feature type="domain" description="UspA" evidence="2">
    <location>
        <begin position="1"/>
        <end position="141"/>
    </location>
</feature>
<dbReference type="CDD" id="cd00293">
    <property type="entry name" value="USP-like"/>
    <property type="match status" value="1"/>
</dbReference>
<dbReference type="OrthoDB" id="9788959at2"/>
<dbReference type="Pfam" id="PF00582">
    <property type="entry name" value="Usp"/>
    <property type="match status" value="2"/>
</dbReference>
<dbReference type="Proteomes" id="UP000191055">
    <property type="component" value="Unassembled WGS sequence"/>
</dbReference>
<keyword evidence="4" id="KW-1185">Reference proteome</keyword>
<sequence>MKRILVPVDFSEDSIFAVDMGLDIANLIKAKLRMMHVRTGLKYHPQFAKNNPDLALKDMDVDFMNYLMKRVRDNYVVENGQIDFKIREGNVVREITNQAHYDDSDLIVIGTHGVSGFEDRWLGSNAYRLVANAPCPVLAVRKEMVFKENQKILLPIDTEKVSRRIVPQVAQFARLSNASVLVAGVNKKSKWFMSGRVNTYMHQVEKYLKKDPFLNVEAIQVDGSEGPKEMLEYAHAKDVTIIALPVRKTMNPFDSIFHPFANELLNLSDLPLLVVPERE</sequence>
<dbReference type="SUPFAM" id="SSF52402">
    <property type="entry name" value="Adenine nucleotide alpha hydrolases-like"/>
    <property type="match status" value="2"/>
</dbReference>
<dbReference type="KEGG" id="asx:CDL62_04260"/>
<feature type="domain" description="UspA" evidence="2">
    <location>
        <begin position="149"/>
        <end position="276"/>
    </location>
</feature>
<dbReference type="InterPro" id="IPR006015">
    <property type="entry name" value="Universal_stress_UspA"/>
</dbReference>
<dbReference type="PANTHER" id="PTHR46268:SF6">
    <property type="entry name" value="UNIVERSAL STRESS PROTEIN UP12"/>
    <property type="match status" value="1"/>
</dbReference>
<evidence type="ECO:0000259" key="2">
    <source>
        <dbReference type="Pfam" id="PF00582"/>
    </source>
</evidence>
<dbReference type="InterPro" id="IPR006016">
    <property type="entry name" value="UspA"/>
</dbReference>
<proteinExistence type="inferred from homology"/>
<organism evidence="3 4">
    <name type="scientific">Alkalitalea saponilacus</name>
    <dbReference type="NCBI Taxonomy" id="889453"/>
    <lineage>
        <taxon>Bacteria</taxon>
        <taxon>Pseudomonadati</taxon>
        <taxon>Bacteroidota</taxon>
        <taxon>Bacteroidia</taxon>
        <taxon>Marinilabiliales</taxon>
        <taxon>Marinilabiliaceae</taxon>
        <taxon>Alkalitalea</taxon>
    </lineage>
</organism>
<comment type="similarity">
    <text evidence="1">Belongs to the universal stress protein A family.</text>
</comment>
<dbReference type="PANTHER" id="PTHR46268">
    <property type="entry name" value="STRESS RESPONSE PROTEIN NHAX"/>
    <property type="match status" value="1"/>
</dbReference>
<protein>
    <submittedName>
        <fullName evidence="3">Nucleotide-binding universal stress protein, UspA family</fullName>
    </submittedName>
</protein>
<dbReference type="STRING" id="889453.SAMN03080601_02648"/>
<dbReference type="RefSeq" id="WP_079558348.1">
    <property type="nucleotide sequence ID" value="NZ_CP021904.1"/>
</dbReference>
<evidence type="ECO:0000256" key="1">
    <source>
        <dbReference type="ARBA" id="ARBA00008791"/>
    </source>
</evidence>